<gene>
    <name evidence="3" type="ORF">ISF6_2844</name>
</gene>
<accession>A0A0K8P381</accession>
<protein>
    <submittedName>
        <fullName evidence="3">Acetylxylan esterase related enzyme</fullName>
    </submittedName>
</protein>
<reference evidence="3 4" key="2">
    <citation type="journal article" date="2016" name="Science">
        <title>A bacterium that degrades and assimilates poly(ethylene terephthalate).</title>
        <authorList>
            <person name="Yoshida S."/>
            <person name="Hiraga K."/>
            <person name="Takehana T."/>
            <person name="Taniguchi I."/>
            <person name="Yamaji H."/>
            <person name="Maeda Y."/>
            <person name="Toyohara K."/>
            <person name="Miyamoto K."/>
            <person name="Kimura Y."/>
            <person name="Oda K."/>
        </authorList>
    </citation>
    <scope>NUCLEOTIDE SEQUENCE [LARGE SCALE GENOMIC DNA]</scope>
    <source>
        <strain evidence="4">NBRC 110686 / TISTR 2288 / 201-F6</strain>
    </source>
</reference>
<dbReference type="AlphaFoldDB" id="A0A0K8P381"/>
<evidence type="ECO:0000256" key="1">
    <source>
        <dbReference type="ARBA" id="ARBA00022801"/>
    </source>
</evidence>
<dbReference type="EMBL" id="BBYR01000040">
    <property type="protein sequence ID" value="GAP36989.1"/>
    <property type="molecule type" value="Genomic_DNA"/>
</dbReference>
<comment type="caution">
    <text evidence="3">The sequence shown here is derived from an EMBL/GenBank/DDBJ whole genome shotgun (WGS) entry which is preliminary data.</text>
</comment>
<name>A0A0K8P381_PISS1</name>
<dbReference type="Pfam" id="PF03629">
    <property type="entry name" value="SASA"/>
    <property type="match status" value="1"/>
</dbReference>
<keyword evidence="1" id="KW-0378">Hydrolase</keyword>
<evidence type="ECO:0000313" key="3">
    <source>
        <dbReference type="EMBL" id="GAP36989.1"/>
    </source>
</evidence>
<dbReference type="PANTHER" id="PTHR31988:SF19">
    <property type="entry name" value="9-O-ACETYL-N-ACETYLNEURAMINIC ACID DEACETYLASE-RELATED"/>
    <property type="match status" value="1"/>
</dbReference>
<dbReference type="InterPro" id="IPR005181">
    <property type="entry name" value="SASA"/>
</dbReference>
<dbReference type="GO" id="GO:0016788">
    <property type="term" value="F:hydrolase activity, acting on ester bonds"/>
    <property type="evidence" value="ECO:0007669"/>
    <property type="project" value="UniProtKB-ARBA"/>
</dbReference>
<reference evidence="4" key="1">
    <citation type="submission" date="2015-07" db="EMBL/GenBank/DDBJ databases">
        <title>Discovery of a poly(ethylene terephthalate assimilation.</title>
        <authorList>
            <person name="Yoshida S."/>
            <person name="Hiraga K."/>
            <person name="Takehana T."/>
            <person name="Taniguchi I."/>
            <person name="Yamaji H."/>
            <person name="Maeda Y."/>
            <person name="Toyohara K."/>
            <person name="Miyamoto K."/>
            <person name="Kimura Y."/>
            <person name="Oda K."/>
        </authorList>
    </citation>
    <scope>NUCLEOTIDE SEQUENCE [LARGE SCALE GENOMIC DNA]</scope>
    <source>
        <strain evidence="4">NBRC 110686 / TISTR 2288 / 201-F6</strain>
    </source>
</reference>
<proteinExistence type="predicted"/>
<dbReference type="STRING" id="1547922.ISF6_2844"/>
<dbReference type="SUPFAM" id="SSF52266">
    <property type="entry name" value="SGNH hydrolase"/>
    <property type="match status" value="1"/>
</dbReference>
<sequence>MSAGSTTTGRRTAWAGLWALAGAVLLAACGGGGGGGSTPPATGPTISAACTDKRGVAGYDVVLLIGQSNMSGYGAYIVPGFDTTDPRIQQWTMAGGMALASDPLQHPDAPFNVGRIGPGMSFARAYLAALPTARKVLLVPAAYNGTAFSNRRWNPGDDLFEAAVTRLNAALASDGGNCLAAILWSQGESDVDTMTGAQYQAALDTMIGTLRTRIAAGQGGATVPFLLGQFSPDWIAPAPTPGQQAILDVINGTPGRLRYTAVVSTAGLTSNLTQGLNGAVHLDASSHRIYGRRFYEALPVALANTPR</sequence>
<dbReference type="Proteomes" id="UP000037660">
    <property type="component" value="Unassembled WGS sequence"/>
</dbReference>
<organism evidence="3 4">
    <name type="scientific">Piscinibacter sakaiensis</name>
    <name type="common">Ideonella sakaiensis</name>
    <dbReference type="NCBI Taxonomy" id="1547922"/>
    <lineage>
        <taxon>Bacteria</taxon>
        <taxon>Pseudomonadati</taxon>
        <taxon>Pseudomonadota</taxon>
        <taxon>Betaproteobacteria</taxon>
        <taxon>Burkholderiales</taxon>
        <taxon>Sphaerotilaceae</taxon>
        <taxon>Piscinibacter</taxon>
    </lineage>
</organism>
<dbReference type="RefSeq" id="WP_054020951.1">
    <property type="nucleotide sequence ID" value="NZ_BBYR01000040.1"/>
</dbReference>
<dbReference type="InterPro" id="IPR052940">
    <property type="entry name" value="Carb_Esterase_6"/>
</dbReference>
<evidence type="ECO:0000313" key="4">
    <source>
        <dbReference type="Proteomes" id="UP000037660"/>
    </source>
</evidence>
<evidence type="ECO:0000259" key="2">
    <source>
        <dbReference type="Pfam" id="PF03629"/>
    </source>
</evidence>
<feature type="domain" description="Sialate O-acetylesterase" evidence="2">
    <location>
        <begin position="60"/>
        <end position="297"/>
    </location>
</feature>
<keyword evidence="4" id="KW-1185">Reference proteome</keyword>
<dbReference type="Gene3D" id="3.40.50.1110">
    <property type="entry name" value="SGNH hydrolase"/>
    <property type="match status" value="1"/>
</dbReference>
<dbReference type="PANTHER" id="PTHR31988">
    <property type="entry name" value="ESTERASE, PUTATIVE (DUF303)-RELATED"/>
    <property type="match status" value="1"/>
</dbReference>
<dbReference type="InterPro" id="IPR036514">
    <property type="entry name" value="SGNH_hydro_sf"/>
</dbReference>